<feature type="domain" description="Aminotransferase class I/classII large" evidence="5">
    <location>
        <begin position="58"/>
        <end position="400"/>
    </location>
</feature>
<dbReference type="PANTHER" id="PTHR42790">
    <property type="entry name" value="AMINOTRANSFERASE"/>
    <property type="match status" value="1"/>
</dbReference>
<dbReference type="InterPro" id="IPR050859">
    <property type="entry name" value="Class-I_PLP-dep_aminotransf"/>
</dbReference>
<dbReference type="InterPro" id="IPR004839">
    <property type="entry name" value="Aminotransferase_I/II_large"/>
</dbReference>
<gene>
    <name evidence="6" type="ORF">F7R26_036100</name>
</gene>
<sequence>MTKLAHQSLVVAVKGPRYAAWLATRNDLTARFVAAGRIPGLINLAGGLPEPTVFPTEELATYAREVILKHPQDCLGYAPTDGLPELRDAIATRYSSPVLRLRRENVLLTASGTQSLDLIGKVLIEQGDVIAAQFPSYVGAMDAWRPRAPRYRNLVLEDDAFDPLSSFEGAQFVYSVPNFSNPTGRLVGVSVRNAMVDAAHRTGVWLVEDDPYCALQYEGVPLPRMIELSAERLGKGGYEGPIIHLGSVSKELAPGLRVGWIIAAPQMIQMLSAAKQGADLCSSGLNQRIALAAIDSGLMERLSPRMVELYRERRDALCAAMAEHLAEWFVWEVPVGGMFVWATARDPSMDTDRLVSVGTEVGVLAGPGSAFDPWVKSRNALRLNFTANSPERLAEGVRRLAQAVRKLKSAGV</sequence>
<evidence type="ECO:0000313" key="6">
    <source>
        <dbReference type="EMBL" id="QOT81797.1"/>
    </source>
</evidence>
<dbReference type="PANTHER" id="PTHR42790:SF19">
    <property type="entry name" value="KYNURENINE_ALPHA-AMINOADIPATE AMINOTRANSFERASE, MITOCHONDRIAL"/>
    <property type="match status" value="1"/>
</dbReference>
<dbReference type="Pfam" id="PF00155">
    <property type="entry name" value="Aminotran_1_2"/>
    <property type="match status" value="1"/>
</dbReference>
<dbReference type="GeneID" id="98406398"/>
<dbReference type="CDD" id="cd00609">
    <property type="entry name" value="AAT_like"/>
    <property type="match status" value="1"/>
</dbReference>
<dbReference type="InterPro" id="IPR015422">
    <property type="entry name" value="PyrdxlP-dep_Trfase_small"/>
</dbReference>
<dbReference type="InterPro" id="IPR015424">
    <property type="entry name" value="PyrdxlP-dep_Trfase"/>
</dbReference>
<dbReference type="GO" id="GO:0030170">
    <property type="term" value="F:pyridoxal phosphate binding"/>
    <property type="evidence" value="ECO:0007669"/>
    <property type="project" value="InterPro"/>
</dbReference>
<protein>
    <submittedName>
        <fullName evidence="6">PLP-dependent aminotransferase family protein</fullName>
    </submittedName>
</protein>
<dbReference type="AlphaFoldDB" id="A0A643G4Y1"/>
<keyword evidence="2 6" id="KW-0032">Aminotransferase</keyword>
<evidence type="ECO:0000256" key="3">
    <source>
        <dbReference type="ARBA" id="ARBA00022679"/>
    </source>
</evidence>
<dbReference type="GO" id="GO:1901605">
    <property type="term" value="P:alpha-amino acid metabolic process"/>
    <property type="evidence" value="ECO:0007669"/>
    <property type="project" value="TreeGrafter"/>
</dbReference>
<dbReference type="Proteomes" id="UP000397656">
    <property type="component" value="Plasmid pRK1-1"/>
</dbReference>
<keyword evidence="6" id="KW-0614">Plasmid</keyword>
<dbReference type="SUPFAM" id="SSF53383">
    <property type="entry name" value="PLP-dependent transferases"/>
    <property type="match status" value="1"/>
</dbReference>
<proteinExistence type="predicted"/>
<evidence type="ECO:0000259" key="5">
    <source>
        <dbReference type="Pfam" id="PF00155"/>
    </source>
</evidence>
<dbReference type="Gene3D" id="3.40.640.10">
    <property type="entry name" value="Type I PLP-dependent aspartate aminotransferase-like (Major domain)"/>
    <property type="match status" value="1"/>
</dbReference>
<dbReference type="InterPro" id="IPR015421">
    <property type="entry name" value="PyrdxlP-dep_Trfase_major"/>
</dbReference>
<reference evidence="6 7" key="1">
    <citation type="submission" date="2020-10" db="EMBL/GenBank/DDBJ databases">
        <title>Complete genome sequence of Cupriavidus basilensis CCUG 49340T.</title>
        <authorList>
            <person name="Salva-Serra F."/>
            <person name="Donoso R.A."/>
            <person name="Cho K.H."/>
            <person name="Yoo J.A."/>
            <person name="Lee K."/>
            <person name="Yoon S.-H."/>
            <person name="Perez-Pantoja D."/>
            <person name="Moore E.R.B."/>
        </authorList>
    </citation>
    <scope>NUCLEOTIDE SEQUENCE [LARGE SCALE GENOMIC DNA]</scope>
    <source>
        <strain evidence="7">CCUG 49340</strain>
        <plasmid evidence="6 7">pRK1-1</plasmid>
    </source>
</reference>
<keyword evidence="4" id="KW-0663">Pyridoxal phosphate</keyword>
<evidence type="ECO:0000313" key="7">
    <source>
        <dbReference type="Proteomes" id="UP000397656"/>
    </source>
</evidence>
<geneLocation type="plasmid" evidence="6 7">
    <name>pRK1-1</name>
</geneLocation>
<organism evidence="6 7">
    <name type="scientific">Cupriavidus basilensis</name>
    <dbReference type="NCBI Taxonomy" id="68895"/>
    <lineage>
        <taxon>Bacteria</taxon>
        <taxon>Pseudomonadati</taxon>
        <taxon>Pseudomonadota</taxon>
        <taxon>Betaproteobacteria</taxon>
        <taxon>Burkholderiales</taxon>
        <taxon>Burkholderiaceae</taxon>
        <taxon>Cupriavidus</taxon>
    </lineage>
</organism>
<comment type="cofactor">
    <cofactor evidence="1">
        <name>pyridoxal 5'-phosphate</name>
        <dbReference type="ChEBI" id="CHEBI:597326"/>
    </cofactor>
</comment>
<name>A0A643G4Y1_9BURK</name>
<dbReference type="GO" id="GO:0008483">
    <property type="term" value="F:transaminase activity"/>
    <property type="evidence" value="ECO:0007669"/>
    <property type="project" value="UniProtKB-KW"/>
</dbReference>
<evidence type="ECO:0000256" key="4">
    <source>
        <dbReference type="ARBA" id="ARBA00022898"/>
    </source>
</evidence>
<dbReference type="EMBL" id="CP062805">
    <property type="protein sequence ID" value="QOT81797.1"/>
    <property type="molecule type" value="Genomic_DNA"/>
</dbReference>
<evidence type="ECO:0000256" key="1">
    <source>
        <dbReference type="ARBA" id="ARBA00001933"/>
    </source>
</evidence>
<keyword evidence="3 6" id="KW-0808">Transferase</keyword>
<dbReference type="RefSeq" id="WP_058697524.1">
    <property type="nucleotide sequence ID" value="NZ_CP062805.1"/>
</dbReference>
<dbReference type="Gene3D" id="3.90.1150.10">
    <property type="entry name" value="Aspartate Aminotransferase, domain 1"/>
    <property type="match status" value="1"/>
</dbReference>
<evidence type="ECO:0000256" key="2">
    <source>
        <dbReference type="ARBA" id="ARBA00022576"/>
    </source>
</evidence>
<accession>A0A643G4Y1</accession>